<dbReference type="Pfam" id="PF09357">
    <property type="entry name" value="RteC"/>
    <property type="match status" value="1"/>
</dbReference>
<gene>
    <name evidence="1" type="ORF">SAMN05421747_101571</name>
</gene>
<organism evidence="1 2">
    <name type="scientific">Parapedobacter composti</name>
    <dbReference type="NCBI Taxonomy" id="623281"/>
    <lineage>
        <taxon>Bacteria</taxon>
        <taxon>Pseudomonadati</taxon>
        <taxon>Bacteroidota</taxon>
        <taxon>Sphingobacteriia</taxon>
        <taxon>Sphingobacteriales</taxon>
        <taxon>Sphingobacteriaceae</taxon>
        <taxon>Parapedobacter</taxon>
    </lineage>
</organism>
<dbReference type="AlphaFoldDB" id="A0A1I1EGK2"/>
<keyword evidence="2" id="KW-1185">Reference proteome</keyword>
<dbReference type="InterPro" id="IPR018534">
    <property type="entry name" value="Tet_reg_excision_RteC"/>
</dbReference>
<name>A0A1I1EGK2_9SPHI</name>
<accession>A0A1I1EGK2</accession>
<dbReference type="STRING" id="623281.SAMN05421747_101571"/>
<evidence type="ECO:0000313" key="2">
    <source>
        <dbReference type="Proteomes" id="UP000199577"/>
    </source>
</evidence>
<proteinExistence type="predicted"/>
<dbReference type="OrthoDB" id="790983at2"/>
<dbReference type="EMBL" id="FOLL01000001">
    <property type="protein sequence ID" value="SFB86255.1"/>
    <property type="molecule type" value="Genomic_DNA"/>
</dbReference>
<sequence>MRHLLHKIVSDIQKQERKVSVEASGFMDEAYGMTIYLKELLGDIKEDIINEGFKTIEDEILFFKQIKPIVLGKLIYYNKVFRIETACPASNGNIYENYFAMHLRELKKEYTEHVCNSDFYRYYRSGRTDRDEQYFTLGKINCYDGLNSFVFEIDTKFSTYFDYKVAKIIANELVYNYLTTKLSPEQNPDVLLQQEDTKDFFWTQTKNALIELIYALYACDAISHGKIGIRKISMVFQILFRVSLNDIHNSFHRMKTRAGSRTLFLDQLKYSLEEYMDREDNL</sequence>
<dbReference type="RefSeq" id="WP_090970797.1">
    <property type="nucleotide sequence ID" value="NZ_FOLL01000001.1"/>
</dbReference>
<dbReference type="Proteomes" id="UP000199577">
    <property type="component" value="Unassembled WGS sequence"/>
</dbReference>
<protein>
    <submittedName>
        <fullName evidence="1">RteC protein</fullName>
    </submittedName>
</protein>
<reference evidence="1 2" key="1">
    <citation type="submission" date="2016-10" db="EMBL/GenBank/DDBJ databases">
        <authorList>
            <person name="de Groot N.N."/>
        </authorList>
    </citation>
    <scope>NUCLEOTIDE SEQUENCE [LARGE SCALE GENOMIC DNA]</scope>
    <source>
        <strain evidence="1 2">DSM 22900</strain>
    </source>
</reference>
<evidence type="ECO:0000313" key="1">
    <source>
        <dbReference type="EMBL" id="SFB86255.1"/>
    </source>
</evidence>